<comment type="caution">
    <text evidence="2">The sequence shown here is derived from an EMBL/GenBank/DDBJ whole genome shotgun (WGS) entry which is preliminary data.</text>
</comment>
<reference evidence="2 3" key="2">
    <citation type="journal article" date="2014" name="PLoS Genet.">
        <title>Phylogenetically driven sequencing of extremely halophilic archaea reveals strategies for static and dynamic osmo-response.</title>
        <authorList>
            <person name="Becker E.A."/>
            <person name="Seitzer P.M."/>
            <person name="Tritt A."/>
            <person name="Larsen D."/>
            <person name="Krusor M."/>
            <person name="Yao A.I."/>
            <person name="Wu D."/>
            <person name="Madern D."/>
            <person name="Eisen J.A."/>
            <person name="Darling A.E."/>
            <person name="Facciotti M.T."/>
        </authorList>
    </citation>
    <scope>NUCLEOTIDE SEQUENCE [LARGE SCALE GENOMIC DNA]</scope>
    <source>
        <strain evidence="3">ATCC 29605 / DSM 3757 / JCM 8879 / NBRC 14742 / NCIMB 2012 / VKM B-1768 / DS2</strain>
    </source>
</reference>
<name>A0A384LMF1_HALVD</name>
<feature type="transmembrane region" description="Helical" evidence="1">
    <location>
        <begin position="7"/>
        <end position="23"/>
    </location>
</feature>
<protein>
    <submittedName>
        <fullName evidence="2">Uncharacterized protein</fullName>
    </submittedName>
</protein>
<dbReference type="Proteomes" id="UP000011532">
    <property type="component" value="Unassembled WGS sequence"/>
</dbReference>
<feature type="transmembrane region" description="Helical" evidence="1">
    <location>
        <begin position="29"/>
        <end position="45"/>
    </location>
</feature>
<proteinExistence type="predicted"/>
<dbReference type="EMBL" id="AOHU01000038">
    <property type="protein sequence ID" value="ELY34541.1"/>
    <property type="molecule type" value="Genomic_DNA"/>
</dbReference>
<dbReference type="AlphaFoldDB" id="A0A384LMF1"/>
<keyword evidence="1" id="KW-0472">Membrane</keyword>
<evidence type="ECO:0000313" key="2">
    <source>
        <dbReference type="EMBL" id="ELY34541.1"/>
    </source>
</evidence>
<evidence type="ECO:0000256" key="1">
    <source>
        <dbReference type="SAM" id="Phobius"/>
    </source>
</evidence>
<evidence type="ECO:0000313" key="3">
    <source>
        <dbReference type="Proteomes" id="UP000011532"/>
    </source>
</evidence>
<organism evidence="2 3">
    <name type="scientific">Haloferax volcanii (strain ATCC 29605 / DSM 3757 / JCM 8879 / NBRC 14742 / NCIMB 2012 / VKM B-1768 / DS2)</name>
    <name type="common">Halobacterium volcanii</name>
    <dbReference type="NCBI Taxonomy" id="309800"/>
    <lineage>
        <taxon>Archaea</taxon>
        <taxon>Methanobacteriati</taxon>
        <taxon>Methanobacteriota</taxon>
        <taxon>Stenosarchaea group</taxon>
        <taxon>Halobacteria</taxon>
        <taxon>Halobacteriales</taxon>
        <taxon>Haloferacaceae</taxon>
        <taxon>Haloferax</taxon>
    </lineage>
</organism>
<accession>A0A384LMF1</accession>
<keyword evidence="1" id="KW-0812">Transmembrane</keyword>
<keyword evidence="1" id="KW-1133">Transmembrane helix</keyword>
<dbReference type="GeneID" id="300252733"/>
<sequence>MSAHVRLYQVLALSAFGFATYRWFDDSPLVAAGWTAVGLWYLYALRFGPDRIDEYAVDT</sequence>
<dbReference type="OrthoDB" id="284001at2157"/>
<gene>
    <name evidence="2" type="ORF">C498_05416</name>
</gene>
<reference evidence="3" key="1">
    <citation type="submission" date="2012-11" db="EMBL/GenBank/DDBJ databases">
        <authorList>
            <person name="Becker E.A."/>
            <person name="Seitzer P."/>
            <person name="Tritt A."/>
            <person name="Larsen D."/>
            <person name="Yao A."/>
            <person name="Wu D."/>
            <person name="Darling A."/>
            <person name="Eisen J.A."/>
            <person name="Facciotti M.T."/>
        </authorList>
    </citation>
    <scope>NUCLEOTIDE SEQUENCE [LARGE SCALE GENOMIC DNA]</scope>
    <source>
        <strain evidence="3">ATCC 29605 / DSM 3757 / JCM 8879 / NBRC 14742 / NCIMB 2012 / VKM B-1768 / DS2</strain>
    </source>
</reference>
<dbReference type="RefSeq" id="WP_004041911.1">
    <property type="nucleotide sequence ID" value="NC_013967.1"/>
</dbReference>